<sequence>MHSLAQHNNPQLQHYFQLQQAATSALATPNQLNVGGATNLSSHLQAPNLLGLPLGGDPWGTGTGGPIPLPMHHQKIEEEKIYSLVTELTNPANREQALVELSKKREQYEDLALILWHSF</sequence>
<reference evidence="1" key="1">
    <citation type="submission" date="2021-06" db="EMBL/GenBank/DDBJ databases">
        <authorList>
            <person name="Kallberg Y."/>
            <person name="Tangrot J."/>
            <person name="Rosling A."/>
        </authorList>
    </citation>
    <scope>NUCLEOTIDE SEQUENCE</scope>
    <source>
        <strain evidence="1">IN212</strain>
    </source>
</reference>
<dbReference type="GO" id="GO:0006402">
    <property type="term" value="P:mRNA catabolic process"/>
    <property type="evidence" value="ECO:0007669"/>
    <property type="project" value="InterPro"/>
</dbReference>
<protein>
    <submittedName>
        <fullName evidence="1">3314_t:CDS:1</fullName>
    </submittedName>
</protein>
<dbReference type="Proteomes" id="UP000789396">
    <property type="component" value="Unassembled WGS sequence"/>
</dbReference>
<dbReference type="AlphaFoldDB" id="A0A9N9PD81"/>
<name>A0A9N9PD81_9GLOM</name>
<dbReference type="GO" id="GO:0030014">
    <property type="term" value="C:CCR4-NOT complex"/>
    <property type="evidence" value="ECO:0007669"/>
    <property type="project" value="InterPro"/>
</dbReference>
<feature type="non-terminal residue" evidence="1">
    <location>
        <position position="119"/>
    </location>
</feature>
<proteinExistence type="predicted"/>
<dbReference type="InterPro" id="IPR011989">
    <property type="entry name" value="ARM-like"/>
</dbReference>
<evidence type="ECO:0000313" key="1">
    <source>
        <dbReference type="EMBL" id="CAG8805744.1"/>
    </source>
</evidence>
<dbReference type="PANTHER" id="PTHR12262">
    <property type="entry name" value="CCR4-NOT TRANSCRIPTION COMPLEX SUBUNIT 9"/>
    <property type="match status" value="1"/>
</dbReference>
<dbReference type="OrthoDB" id="1183224at2759"/>
<dbReference type="InterPro" id="IPR007216">
    <property type="entry name" value="CNOT9"/>
</dbReference>
<gene>
    <name evidence="1" type="ORF">RFULGI_LOCUS18203</name>
</gene>
<organism evidence="1 2">
    <name type="scientific">Racocetra fulgida</name>
    <dbReference type="NCBI Taxonomy" id="60492"/>
    <lineage>
        <taxon>Eukaryota</taxon>
        <taxon>Fungi</taxon>
        <taxon>Fungi incertae sedis</taxon>
        <taxon>Mucoromycota</taxon>
        <taxon>Glomeromycotina</taxon>
        <taxon>Glomeromycetes</taxon>
        <taxon>Diversisporales</taxon>
        <taxon>Gigasporaceae</taxon>
        <taxon>Racocetra</taxon>
    </lineage>
</organism>
<dbReference type="EMBL" id="CAJVPZ010077833">
    <property type="protein sequence ID" value="CAG8805744.1"/>
    <property type="molecule type" value="Genomic_DNA"/>
</dbReference>
<evidence type="ECO:0000313" key="2">
    <source>
        <dbReference type="Proteomes" id="UP000789396"/>
    </source>
</evidence>
<dbReference type="Gene3D" id="1.25.10.10">
    <property type="entry name" value="Leucine-rich Repeat Variant"/>
    <property type="match status" value="1"/>
</dbReference>
<comment type="caution">
    <text evidence="1">The sequence shown here is derived from an EMBL/GenBank/DDBJ whole genome shotgun (WGS) entry which is preliminary data.</text>
</comment>
<accession>A0A9N9PD81</accession>
<keyword evidence="2" id="KW-1185">Reference proteome</keyword>